<sequence>MPPVLNYLVNFSFAYYGDPKNGGMTVTPVFSNALVTVGENIYSLGGQYVDKTGTIFASESVIVFNFTSNQTLQEHTYKPSSLEDPIVVMGIAVNNGNESGTGFDFFDTVDMKWQFTNTLLNASLFPSYRKLSSSVISPGNDALYLIGGVVLADTNNVPTGIIRYDINNRTSVIDLSIEHPSLNFTLLGGSADMLPNGVVVLAFGADGDTNLYNSSEVLLFDTNTNEIRIQPINGIAPNPRALASSTLGPDKTTIYYFGGQDRTNLMNVFDGNVYNDLVILDTNTWSWVQHEITGVTPLPTIYSSMTVFGQNKIFFSTGQSFNFYSQSVSVLINVPILGEHIESSKLRWFTNYNLLDNPDYNKELSNGAIAGIVIGIFLFIFVTVFILWRYIPATRDIAKYIQQDLIWNPRSIESPIVPQYITEKTNQVLIPDIRFCFDGFNEAVFTPFVACTFRNGTSCSNKIQPLDKNKQAPVYSDFFGDVSCTMFNPGPNFYIIDDNQGYTDSTGTKVQFSFFAEPLESGNLDLGVIYIDFYPPGYNPNLKAQGISDETKLSIEDFTNWLTEETSSNSINTILLRQGVRSTASYTLTTVKTMRKNDGWNYIGFSSTYDDSMDVKTSYKDSPQSLRNMPAEGKYSSISISRLVVQPDDFVLTTNKEQKVFTLLNAFAQAGGVLGLFIAVQTILFGFRPQSPWGIVHRWSFGGLKIKLTDRLANYFNAKGTPVPLVNPVSVRLDNANGYSYFSNSSDTYIPAEPDVPSAAEGIVEQENRMHHMEERLQIMEHLLKSYYLNAEVFKSLDDAVKRGHQEKRRSSLIIDKDKDIDSVLQNEALSQDFDSRLDDVNILSSTPFQMQARGTYRTNLASQAPLEVYDEEHEIGRK</sequence>
<feature type="transmembrane region" description="Helical" evidence="3">
    <location>
        <begin position="368"/>
        <end position="391"/>
    </location>
</feature>
<dbReference type="PANTHER" id="PTHR46093">
    <property type="entry name" value="ACYL-COA-BINDING DOMAIN-CONTAINING PROTEIN 5"/>
    <property type="match status" value="1"/>
</dbReference>
<evidence type="ECO:0000256" key="2">
    <source>
        <dbReference type="ARBA" id="ARBA00022737"/>
    </source>
</evidence>
<name>A0ABP9Z8W4_9FUNG</name>
<dbReference type="InterPro" id="IPR015915">
    <property type="entry name" value="Kelch-typ_b-propeller"/>
</dbReference>
<keyword evidence="1" id="KW-0880">Kelch repeat</keyword>
<dbReference type="PANTHER" id="PTHR46093:SF18">
    <property type="entry name" value="FIBRONECTIN TYPE-III DOMAIN-CONTAINING PROTEIN"/>
    <property type="match status" value="1"/>
</dbReference>
<dbReference type="Proteomes" id="UP001473302">
    <property type="component" value="Unassembled WGS sequence"/>
</dbReference>
<dbReference type="Pfam" id="PF24681">
    <property type="entry name" value="Kelch_KLHDC2_KLHL20_DRC7"/>
    <property type="match status" value="1"/>
</dbReference>
<organism evidence="4 5">
    <name type="scientific">Mucor flavus</name>
    <dbReference type="NCBI Taxonomy" id="439312"/>
    <lineage>
        <taxon>Eukaryota</taxon>
        <taxon>Fungi</taxon>
        <taxon>Fungi incertae sedis</taxon>
        <taxon>Mucoromycota</taxon>
        <taxon>Mucoromycotina</taxon>
        <taxon>Mucoromycetes</taxon>
        <taxon>Mucorales</taxon>
        <taxon>Mucorineae</taxon>
        <taxon>Mucoraceae</taxon>
        <taxon>Mucor</taxon>
    </lineage>
</organism>
<reference evidence="4 5" key="1">
    <citation type="submission" date="2024-04" db="EMBL/GenBank/DDBJ databases">
        <title>genome sequences of Mucor flavus KT1a and Helicostylum pulchrum KT1b strains isolated from the surface of a dry-aged beef.</title>
        <authorList>
            <person name="Toyotome T."/>
            <person name="Hosono M."/>
            <person name="Torimaru M."/>
            <person name="Fukuda K."/>
            <person name="Mikami N."/>
        </authorList>
    </citation>
    <scope>NUCLEOTIDE SEQUENCE [LARGE SCALE GENOMIC DNA]</scope>
    <source>
        <strain evidence="4 5">KT1a</strain>
    </source>
</reference>
<dbReference type="Gene3D" id="2.120.10.80">
    <property type="entry name" value="Kelch-type beta propeller"/>
    <property type="match status" value="1"/>
</dbReference>
<dbReference type="EMBL" id="BAABUK010000026">
    <property type="protein sequence ID" value="GAA5815537.1"/>
    <property type="molecule type" value="Genomic_DNA"/>
</dbReference>
<evidence type="ECO:0000313" key="5">
    <source>
        <dbReference type="Proteomes" id="UP001473302"/>
    </source>
</evidence>
<keyword evidence="3" id="KW-0812">Transmembrane</keyword>
<keyword evidence="3" id="KW-0472">Membrane</keyword>
<proteinExistence type="predicted"/>
<protein>
    <submittedName>
        <fullName evidence="4">Uncharacterized protein</fullName>
    </submittedName>
</protein>
<evidence type="ECO:0000256" key="1">
    <source>
        <dbReference type="ARBA" id="ARBA00022441"/>
    </source>
</evidence>
<keyword evidence="5" id="KW-1185">Reference proteome</keyword>
<dbReference type="SUPFAM" id="SSF117281">
    <property type="entry name" value="Kelch motif"/>
    <property type="match status" value="1"/>
</dbReference>
<keyword evidence="3" id="KW-1133">Transmembrane helix</keyword>
<keyword evidence="2" id="KW-0677">Repeat</keyword>
<feature type="transmembrane region" description="Helical" evidence="3">
    <location>
        <begin position="666"/>
        <end position="687"/>
    </location>
</feature>
<evidence type="ECO:0000256" key="3">
    <source>
        <dbReference type="SAM" id="Phobius"/>
    </source>
</evidence>
<comment type="caution">
    <text evidence="4">The sequence shown here is derived from an EMBL/GenBank/DDBJ whole genome shotgun (WGS) entry which is preliminary data.</text>
</comment>
<evidence type="ECO:0000313" key="4">
    <source>
        <dbReference type="EMBL" id="GAA5815537.1"/>
    </source>
</evidence>
<accession>A0ABP9Z8W4</accession>
<gene>
    <name evidence="4" type="ORF">MFLAVUS_009049</name>
</gene>